<name>A0A382EJC2_9ZZZZ</name>
<dbReference type="AlphaFoldDB" id="A0A382EJC2"/>
<reference evidence="1" key="1">
    <citation type="submission" date="2018-05" db="EMBL/GenBank/DDBJ databases">
        <authorList>
            <person name="Lanie J.A."/>
            <person name="Ng W.-L."/>
            <person name="Kazmierczak K.M."/>
            <person name="Andrzejewski T.M."/>
            <person name="Davidsen T.M."/>
            <person name="Wayne K.J."/>
            <person name="Tettelin H."/>
            <person name="Glass J.I."/>
            <person name="Rusch D."/>
            <person name="Podicherti R."/>
            <person name="Tsui H.-C.T."/>
            <person name="Winkler M.E."/>
        </authorList>
    </citation>
    <scope>NUCLEOTIDE SEQUENCE</scope>
</reference>
<sequence>MKKKYEYVAGIDYSLTSPAICIAEIINSCVVFEHCKFHYLKQNKSQGSFDNIFAYEYPEYTDDIERFTKLANWTIDCIRWFDGRASHVYLEDYAFAATGRVFNIGENTGILKQQLRSNGFRYTTIPPTVIKKEATGKGNANKELMYETFLAETNVDLQSRLTPKSTKIVNPVSDIVDSYYICKTGFQ</sequence>
<dbReference type="Gene3D" id="3.30.420.10">
    <property type="entry name" value="Ribonuclease H-like superfamily/Ribonuclease H"/>
    <property type="match status" value="1"/>
</dbReference>
<accession>A0A382EJC2</accession>
<gene>
    <name evidence="1" type="ORF">METZ01_LOCUS203266</name>
</gene>
<dbReference type="GO" id="GO:0003676">
    <property type="term" value="F:nucleic acid binding"/>
    <property type="evidence" value="ECO:0007669"/>
    <property type="project" value="InterPro"/>
</dbReference>
<organism evidence="1">
    <name type="scientific">marine metagenome</name>
    <dbReference type="NCBI Taxonomy" id="408172"/>
    <lineage>
        <taxon>unclassified sequences</taxon>
        <taxon>metagenomes</taxon>
        <taxon>ecological metagenomes</taxon>
    </lineage>
</organism>
<evidence type="ECO:0000313" key="1">
    <source>
        <dbReference type="EMBL" id="SVB50412.1"/>
    </source>
</evidence>
<dbReference type="InterPro" id="IPR036397">
    <property type="entry name" value="RNaseH_sf"/>
</dbReference>
<protein>
    <submittedName>
        <fullName evidence="1">Uncharacterized protein</fullName>
    </submittedName>
</protein>
<proteinExistence type="predicted"/>
<dbReference type="EMBL" id="UINC01044662">
    <property type="protein sequence ID" value="SVB50412.1"/>
    <property type="molecule type" value="Genomic_DNA"/>
</dbReference>